<accession>A0A0E1EF43</accession>
<protein>
    <submittedName>
        <fullName evidence="4">DUF1294 domain-containing protein</fullName>
    </submittedName>
    <submittedName>
        <fullName evidence="2">Membrane protein</fullName>
    </submittedName>
</protein>
<dbReference type="EMBL" id="LCVB01000019">
    <property type="protein sequence ID" value="KLJ30229.1"/>
    <property type="molecule type" value="Genomic_DNA"/>
</dbReference>
<evidence type="ECO:0000313" key="4">
    <source>
        <dbReference type="EMBL" id="RDY85198.1"/>
    </source>
</evidence>
<dbReference type="Pfam" id="PF06961">
    <property type="entry name" value="DUF1294"/>
    <property type="match status" value="1"/>
</dbReference>
<reference evidence="2 5" key="1">
    <citation type="journal article" date="2015" name="PLoS ONE">
        <title>Genomic analysis reveals the molecular basis for capsule loss in the group B streptococcus population.</title>
        <authorList>
            <consortium name="DEVANI Consortium"/>
            <person name="Rosini R."/>
            <person name="Campisi E."/>
            <person name="De Chiara M."/>
            <person name="Tettelin H."/>
            <person name="Rinaudo D."/>
            <person name="Toniolo C."/>
            <person name="Metruccio M."/>
            <person name="Guidotti S."/>
            <person name="Sorensen U.B."/>
            <person name="Kilian M."/>
            <person name="Ramirez M."/>
            <person name="Janulczyk R."/>
            <person name="Donati C."/>
            <person name="Grandi G."/>
            <person name="Margarit I."/>
        </authorList>
    </citation>
    <scope>NUCLEOTIDE SEQUENCE [LARGE SCALE GENOMIC DNA]</scope>
    <source>
        <strain evidence="2 5">ES-PW-063</strain>
    </source>
</reference>
<feature type="transmembrane region" description="Helical" evidence="1">
    <location>
        <begin position="64"/>
        <end position="85"/>
    </location>
</feature>
<dbReference type="InterPro" id="IPR012156">
    <property type="entry name" value="Cold_shock_CspA"/>
</dbReference>
<evidence type="ECO:0000313" key="3">
    <source>
        <dbReference type="EMBL" id="OCM70608.1"/>
    </source>
</evidence>
<comment type="caution">
    <text evidence="3">The sequence shown here is derived from an EMBL/GenBank/DDBJ whole genome shotgun (WGS) entry which is preliminary data.</text>
</comment>
<proteinExistence type="predicted"/>
<name>A0A0E1EF43_STRAG</name>
<dbReference type="Proteomes" id="UP000035174">
    <property type="component" value="Unassembled WGS sequence"/>
</dbReference>
<dbReference type="Proteomes" id="UP000093122">
    <property type="component" value="Unassembled WGS sequence"/>
</dbReference>
<reference evidence="4 7" key="3">
    <citation type="journal article" date="2018" name="Emerg. Microbes Infect.">
        <title>Phenotypic and molecular analysis of nontypeable Group B streptococci: identification of cps2a and hybrid cps2a/cps5 Group B streptococcal capsule gene clusters.</title>
        <authorList>
            <person name="Alhhazmi A."/>
            <person name="Tyrrell G.J."/>
        </authorList>
    </citation>
    <scope>NUCLEOTIDE SEQUENCE [LARGE SCALE GENOMIC DNA]</scope>
    <source>
        <strain evidence="4 7">PLGBS17</strain>
    </source>
</reference>
<dbReference type="KEGG" id="sage:EN72_01710"/>
<evidence type="ECO:0000313" key="2">
    <source>
        <dbReference type="EMBL" id="KLJ30229.1"/>
    </source>
</evidence>
<dbReference type="OMA" id="KTKKWYF"/>
<gene>
    <name evidence="3" type="ORF">AX245_06755</name>
    <name evidence="4" type="ORF">C4618_03365</name>
    <name evidence="2" type="ORF">WA45_03695</name>
</gene>
<evidence type="ECO:0000313" key="5">
    <source>
        <dbReference type="Proteomes" id="UP000035174"/>
    </source>
</evidence>
<dbReference type="PIRSF" id="PIRSF002599">
    <property type="entry name" value="Cold_shock_A"/>
    <property type="match status" value="1"/>
</dbReference>
<reference evidence="3 6" key="2">
    <citation type="journal article" date="2016" name="Sci. Rep.">
        <title>Serotype IV Streptococcus agalactiae ST-452 has arisen from large genomic recombination events between CC23 and the hypervirulent CC17 lineages.</title>
        <authorList>
            <person name="Campisi E."/>
            <person name="Rinaudo C.D."/>
            <person name="Donati C."/>
            <person name="Barucco M."/>
            <person name="Torricelli G."/>
            <person name="Edwards M.S."/>
            <person name="Baker C.J."/>
            <person name="Margarit I."/>
            <person name="Rosini R."/>
        </authorList>
    </citation>
    <scope>NUCLEOTIDE SEQUENCE [LARGE SCALE GENOMIC DNA]</scope>
    <source>
        <strain evidence="3 6">CZ-PW-140</strain>
    </source>
</reference>
<sequence length="87" mass="10296">MIELLLALLLWNILVFATYAIDKRRAIRGAWRISEKTLMIESLLLGGFGAFLGGEVFRHKTTKWYFRLVWYIGMIIDLAIIWLIWCY</sequence>
<dbReference type="RefSeq" id="WP_000571501.1">
    <property type="nucleotide sequence ID" value="NZ_AP018935.1"/>
</dbReference>
<keyword evidence="1" id="KW-0812">Transmembrane</keyword>
<dbReference type="Proteomes" id="UP000256718">
    <property type="component" value="Unassembled WGS sequence"/>
</dbReference>
<keyword evidence="1" id="KW-0472">Membrane</keyword>
<evidence type="ECO:0000313" key="6">
    <source>
        <dbReference type="Proteomes" id="UP000093122"/>
    </source>
</evidence>
<organism evidence="3 6">
    <name type="scientific">Streptococcus agalactiae</name>
    <dbReference type="NCBI Taxonomy" id="1311"/>
    <lineage>
        <taxon>Bacteria</taxon>
        <taxon>Bacillati</taxon>
        <taxon>Bacillota</taxon>
        <taxon>Bacilli</taxon>
        <taxon>Lactobacillales</taxon>
        <taxon>Streptococcaceae</taxon>
        <taxon>Streptococcus</taxon>
    </lineage>
</organism>
<keyword evidence="1" id="KW-1133">Transmembrane helix</keyword>
<dbReference type="AlphaFoldDB" id="A0A0E1EF43"/>
<dbReference type="EMBL" id="QHGZ01000091">
    <property type="protein sequence ID" value="RDY85198.1"/>
    <property type="molecule type" value="Genomic_DNA"/>
</dbReference>
<evidence type="ECO:0000313" key="7">
    <source>
        <dbReference type="Proteomes" id="UP000256718"/>
    </source>
</evidence>
<dbReference type="EMBL" id="MAWT01000045">
    <property type="protein sequence ID" value="OCM70608.1"/>
    <property type="molecule type" value="Genomic_DNA"/>
</dbReference>
<evidence type="ECO:0000256" key="1">
    <source>
        <dbReference type="SAM" id="Phobius"/>
    </source>
</evidence>
<dbReference type="GO" id="GO:0003676">
    <property type="term" value="F:nucleic acid binding"/>
    <property type="evidence" value="ECO:0007669"/>
    <property type="project" value="InterPro"/>
</dbReference>
<dbReference type="InterPro" id="IPR010718">
    <property type="entry name" value="DUF1294"/>
</dbReference>